<gene>
    <name evidence="2" type="ORF">BED47_02200</name>
</gene>
<keyword evidence="1" id="KW-1133">Transmembrane helix</keyword>
<name>A0ABX2ZWS5_9BACI</name>
<organism evidence="2 3">
    <name type="scientific">Gottfriedia luciferensis</name>
    <dbReference type="NCBI Taxonomy" id="178774"/>
    <lineage>
        <taxon>Bacteria</taxon>
        <taxon>Bacillati</taxon>
        <taxon>Bacillota</taxon>
        <taxon>Bacilli</taxon>
        <taxon>Bacillales</taxon>
        <taxon>Bacillaceae</taxon>
        <taxon>Gottfriedia</taxon>
    </lineage>
</organism>
<dbReference type="EMBL" id="MDKC01000001">
    <property type="protein sequence ID" value="ODG94003.1"/>
    <property type="molecule type" value="Genomic_DNA"/>
</dbReference>
<keyword evidence="1" id="KW-0812">Transmembrane</keyword>
<dbReference type="RefSeq" id="WP_069032180.1">
    <property type="nucleotide sequence ID" value="NZ_MDKC01000001.1"/>
</dbReference>
<keyword evidence="3" id="KW-1185">Reference proteome</keyword>
<accession>A0ABX2ZWS5</accession>
<feature type="transmembrane region" description="Helical" evidence="1">
    <location>
        <begin position="48"/>
        <end position="68"/>
    </location>
</feature>
<reference evidence="2 3" key="1">
    <citation type="submission" date="2016-07" db="EMBL/GenBank/DDBJ databases">
        <authorList>
            <person name="Townsley L."/>
            <person name="Shank E.A."/>
        </authorList>
    </citation>
    <scope>NUCLEOTIDE SEQUENCE [LARGE SCALE GENOMIC DNA]</scope>
    <source>
        <strain evidence="2 3">CH01</strain>
    </source>
</reference>
<keyword evidence="1" id="KW-0472">Membrane</keyword>
<protein>
    <recommendedName>
        <fullName evidence="4">DUF3185 family protein</fullName>
    </recommendedName>
</protein>
<sequence>MVKICLIIGAIFILISGILIGAFQAPEQQRVVKDDLFKLGHLNKDQISIWSGVFGIFFISIGGLVYYIK</sequence>
<proteinExistence type="predicted"/>
<evidence type="ECO:0000313" key="3">
    <source>
        <dbReference type="Proteomes" id="UP000094580"/>
    </source>
</evidence>
<evidence type="ECO:0008006" key="4">
    <source>
        <dbReference type="Google" id="ProtNLM"/>
    </source>
</evidence>
<evidence type="ECO:0000313" key="2">
    <source>
        <dbReference type="EMBL" id="ODG94003.1"/>
    </source>
</evidence>
<dbReference type="Proteomes" id="UP000094580">
    <property type="component" value="Unassembled WGS sequence"/>
</dbReference>
<comment type="caution">
    <text evidence="2">The sequence shown here is derived from an EMBL/GenBank/DDBJ whole genome shotgun (WGS) entry which is preliminary data.</text>
</comment>
<evidence type="ECO:0000256" key="1">
    <source>
        <dbReference type="SAM" id="Phobius"/>
    </source>
</evidence>